<organism evidence="1">
    <name type="scientific">Hyperionvirus sp</name>
    <dbReference type="NCBI Taxonomy" id="2487770"/>
    <lineage>
        <taxon>Viruses</taxon>
        <taxon>Varidnaviria</taxon>
        <taxon>Bamfordvirae</taxon>
        <taxon>Nucleocytoviricota</taxon>
        <taxon>Megaviricetes</taxon>
        <taxon>Imitervirales</taxon>
        <taxon>Mimiviridae</taxon>
        <taxon>Klosneuvirinae</taxon>
    </lineage>
</organism>
<name>A0A3G5A5Q2_9VIRU</name>
<gene>
    <name evidence="1" type="ORF">Hyperionvirus1_154</name>
</gene>
<proteinExistence type="predicted"/>
<evidence type="ECO:0000313" key="1">
    <source>
        <dbReference type="EMBL" id="AYV82575.1"/>
    </source>
</evidence>
<accession>A0A3G5A5Q2</accession>
<dbReference type="EMBL" id="MK072383">
    <property type="protein sequence ID" value="AYV82575.1"/>
    <property type="molecule type" value="Genomic_DNA"/>
</dbReference>
<reference evidence="1" key="1">
    <citation type="submission" date="2018-10" db="EMBL/GenBank/DDBJ databases">
        <title>Hidden diversity of soil giant viruses.</title>
        <authorList>
            <person name="Schulz F."/>
            <person name="Alteio L."/>
            <person name="Goudeau D."/>
            <person name="Ryan E.M."/>
            <person name="Malmstrom R.R."/>
            <person name="Blanchard J."/>
            <person name="Woyke T."/>
        </authorList>
    </citation>
    <scope>NUCLEOTIDE SEQUENCE</scope>
    <source>
        <strain evidence="1">HYV1</strain>
    </source>
</reference>
<protein>
    <submittedName>
        <fullName evidence="1">Uncharacterized protein</fullName>
    </submittedName>
</protein>
<sequence length="43" mass="5261">MKDRKTACFLFNIVDLSDGFHFGDWFEFMKLEYQVEVDYQFLS</sequence>